<dbReference type="EMBL" id="MN956836">
    <property type="protein sequence ID" value="QTX15103.1"/>
    <property type="molecule type" value="Genomic_DNA"/>
</dbReference>
<accession>A0A8B0SS18</accession>
<sequence length="98" mass="11617">MRWESKFATAGHKGQIFAAQVFMNMITTRTWFCSAYITNTNLSYANFFKKSYWKKCELWEKPLDGYSGAGRNVQWIRPLWRRVFHPSTGEQQTLRTVI</sequence>
<organism evidence="1">
    <name type="scientific">Klebsiella pneumoniae</name>
    <dbReference type="NCBI Taxonomy" id="573"/>
    <lineage>
        <taxon>Bacteria</taxon>
        <taxon>Pseudomonadati</taxon>
        <taxon>Pseudomonadota</taxon>
        <taxon>Gammaproteobacteria</taxon>
        <taxon>Enterobacterales</taxon>
        <taxon>Enterobacteriaceae</taxon>
        <taxon>Klebsiella/Raoultella group</taxon>
        <taxon>Klebsiella</taxon>
        <taxon>Klebsiella pneumoniae complex</taxon>
    </lineage>
</organism>
<geneLocation type="plasmid" evidence="1">
    <name>p17-15-vir-like</name>
</geneLocation>
<evidence type="ECO:0000313" key="1">
    <source>
        <dbReference type="EMBL" id="QTX15103.1"/>
    </source>
</evidence>
<protein>
    <submittedName>
        <fullName evidence="1">Pentapeptide repeat protein QnrB family</fullName>
    </submittedName>
</protein>
<name>A0A8B0SS18_KLEPN</name>
<reference evidence="1" key="1">
    <citation type="submission" date="2020-01" db="EMBL/GenBank/DDBJ databases">
        <authorList>
            <person name="Qin S."/>
        </authorList>
    </citation>
    <scope>NUCLEOTIDE SEQUENCE</scope>
    <source>
        <strain evidence="1">CVir17-16-YZ6g</strain>
        <plasmid evidence="1">p17-15-vir-like</plasmid>
    </source>
</reference>
<dbReference type="AlphaFoldDB" id="A0A8B0SS18"/>
<keyword evidence="1" id="KW-0614">Plasmid</keyword>
<proteinExistence type="predicted"/>